<dbReference type="EMBL" id="CYZT01000095">
    <property type="protein sequence ID" value="CUO45575.1"/>
    <property type="molecule type" value="Genomic_DNA"/>
</dbReference>
<dbReference type="AlphaFoldDB" id="A0A174FBP8"/>
<organism evidence="2 3">
    <name type="scientific">Flavonifractor plautii</name>
    <name type="common">Fusobacterium plautii</name>
    <dbReference type="NCBI Taxonomy" id="292800"/>
    <lineage>
        <taxon>Bacteria</taxon>
        <taxon>Bacillati</taxon>
        <taxon>Bacillota</taxon>
        <taxon>Clostridia</taxon>
        <taxon>Eubacteriales</taxon>
        <taxon>Oscillospiraceae</taxon>
        <taxon>Flavonifractor</taxon>
    </lineage>
</organism>
<reference evidence="2 3" key="1">
    <citation type="submission" date="2015-09" db="EMBL/GenBank/DDBJ databases">
        <authorList>
            <consortium name="Pathogen Informatics"/>
        </authorList>
    </citation>
    <scope>NUCLEOTIDE SEQUENCE [LARGE SCALE GENOMIC DNA]</scope>
    <source>
        <strain evidence="2 3">2789STDY5608854</strain>
    </source>
</reference>
<keyword evidence="1" id="KW-0812">Transmembrane</keyword>
<accession>A0A174FBP8</accession>
<keyword evidence="1" id="KW-1133">Transmembrane helix</keyword>
<evidence type="ECO:0000256" key="1">
    <source>
        <dbReference type="SAM" id="Phobius"/>
    </source>
</evidence>
<protein>
    <submittedName>
        <fullName evidence="2">Uncharacterized protein</fullName>
    </submittedName>
</protein>
<keyword evidence="1" id="KW-0472">Membrane</keyword>
<name>A0A174FBP8_FLAPL</name>
<sequence length="91" mass="10107">MGHSVFPSMSQREEKSGTAAVILVSNRCSRSPVSWRKRSLDQMTSSFSGRKITMGSGALTMVSLVAVSMLQVTLSMYLMISFCLWALLRRK</sequence>
<feature type="transmembrane region" description="Helical" evidence="1">
    <location>
        <begin position="64"/>
        <end position="88"/>
    </location>
</feature>
<evidence type="ECO:0000313" key="2">
    <source>
        <dbReference type="EMBL" id="CUO45575.1"/>
    </source>
</evidence>
<dbReference type="Proteomes" id="UP000095746">
    <property type="component" value="Unassembled WGS sequence"/>
</dbReference>
<proteinExistence type="predicted"/>
<gene>
    <name evidence="2" type="ORF">ERS852411_01570</name>
</gene>
<evidence type="ECO:0000313" key="3">
    <source>
        <dbReference type="Proteomes" id="UP000095746"/>
    </source>
</evidence>